<dbReference type="InterPro" id="IPR036236">
    <property type="entry name" value="Znf_C2H2_sf"/>
</dbReference>
<dbReference type="Gene3D" id="3.30.160.60">
    <property type="entry name" value="Classic Zinc Finger"/>
    <property type="match status" value="1"/>
</dbReference>
<dbReference type="PROSITE" id="PS00028">
    <property type="entry name" value="ZINC_FINGER_C2H2_1"/>
    <property type="match status" value="2"/>
</dbReference>
<comment type="subcellular location">
    <subcellularLocation>
        <location evidence="1">Nucleus</location>
    </subcellularLocation>
</comment>
<feature type="domain" description="C2H2-type" evidence="8">
    <location>
        <begin position="177"/>
        <end position="200"/>
    </location>
</feature>
<evidence type="ECO:0000313" key="9">
    <source>
        <dbReference type="Proteomes" id="UP000001819"/>
    </source>
</evidence>
<dbReference type="GO" id="GO:0005634">
    <property type="term" value="C:nucleus"/>
    <property type="evidence" value="ECO:0007669"/>
    <property type="project" value="UniProtKB-SubCell"/>
</dbReference>
<evidence type="ECO:0000256" key="4">
    <source>
        <dbReference type="ARBA" id="ARBA00022771"/>
    </source>
</evidence>
<dbReference type="InterPro" id="IPR050888">
    <property type="entry name" value="ZnF_C2H2-type_TF"/>
</dbReference>
<dbReference type="Proteomes" id="UP000001819">
    <property type="component" value="Chromosome 2"/>
</dbReference>
<dbReference type="InterPro" id="IPR013087">
    <property type="entry name" value="Znf_C2H2_type"/>
</dbReference>
<evidence type="ECO:0000313" key="10">
    <source>
        <dbReference type="RefSeq" id="XP_003736785.2"/>
    </source>
</evidence>
<dbReference type="SMART" id="SM00355">
    <property type="entry name" value="ZnF_C2H2"/>
    <property type="match status" value="2"/>
</dbReference>
<dbReference type="KEGG" id="dpo:6897702"/>
<dbReference type="RefSeq" id="XP_003736785.2">
    <property type="nucleotide sequence ID" value="XM_003736737.3"/>
</dbReference>
<protein>
    <submittedName>
        <fullName evidence="10">Zinc finger and BTB domain-containing protein 41</fullName>
    </submittedName>
</protein>
<keyword evidence="2" id="KW-0479">Metal-binding</keyword>
<evidence type="ECO:0000256" key="3">
    <source>
        <dbReference type="ARBA" id="ARBA00022737"/>
    </source>
</evidence>
<sequence length="221" mass="25542">MHLPVKMDQHNQMQQQNPTFAINFKNHCRFCGQELQPHQTLNMNSICDAQAGRSFFDCHQMCSGKDLRQCPNSAQPLCNDCGEKLKCFHDYCKAMAKYVKEEEKAAKAETEQMPMAKAEDTKPQAMTDTDLMAKHETAEKDGQAVPHFSCKICQKAFKQKRYLNRHLHLHDANRPFHGCQQCNSMFANKFSLSRHVKNQHCDYCEKKFGVARCLKIHTKEN</sequence>
<dbReference type="AlphaFoldDB" id="A0A6I8V6A8"/>
<organism evidence="9 10">
    <name type="scientific">Drosophila pseudoobscura pseudoobscura</name>
    <name type="common">Fruit fly</name>
    <dbReference type="NCBI Taxonomy" id="46245"/>
    <lineage>
        <taxon>Eukaryota</taxon>
        <taxon>Metazoa</taxon>
        <taxon>Ecdysozoa</taxon>
        <taxon>Arthropoda</taxon>
        <taxon>Hexapoda</taxon>
        <taxon>Insecta</taxon>
        <taxon>Pterygota</taxon>
        <taxon>Neoptera</taxon>
        <taxon>Endopterygota</taxon>
        <taxon>Diptera</taxon>
        <taxon>Brachycera</taxon>
        <taxon>Muscomorpha</taxon>
        <taxon>Ephydroidea</taxon>
        <taxon>Drosophilidae</taxon>
        <taxon>Drosophila</taxon>
        <taxon>Sophophora</taxon>
    </lineage>
</organism>
<dbReference type="PANTHER" id="PTHR24406">
    <property type="entry name" value="TRANSCRIPTIONAL REPRESSOR CTCFL-RELATED"/>
    <property type="match status" value="1"/>
</dbReference>
<dbReference type="PROSITE" id="PS50157">
    <property type="entry name" value="ZINC_FINGER_C2H2_2"/>
    <property type="match status" value="2"/>
</dbReference>
<keyword evidence="5" id="KW-0862">Zinc</keyword>
<gene>
    <name evidence="10" type="primary">LOC6897702</name>
</gene>
<reference evidence="9" key="1">
    <citation type="submission" date="2024-06" db="UniProtKB">
        <authorList>
            <consortium name="RefSeq"/>
        </authorList>
    </citation>
    <scope>NUCLEOTIDE SEQUENCE [LARGE SCALE GENOMIC DNA]</scope>
    <source>
        <strain evidence="9">MV2-25</strain>
    </source>
</reference>
<keyword evidence="3" id="KW-0677">Repeat</keyword>
<dbReference type="InParanoid" id="A0A6I8V6A8"/>
<name>A0A6I8V6A8_DROPS</name>
<proteinExistence type="predicted"/>
<dbReference type="GO" id="GO:0008270">
    <property type="term" value="F:zinc ion binding"/>
    <property type="evidence" value="ECO:0007669"/>
    <property type="project" value="UniProtKB-KW"/>
</dbReference>
<evidence type="ECO:0000256" key="2">
    <source>
        <dbReference type="ARBA" id="ARBA00022723"/>
    </source>
</evidence>
<keyword evidence="6" id="KW-0539">Nucleus</keyword>
<feature type="domain" description="C2H2-type" evidence="8">
    <location>
        <begin position="148"/>
        <end position="175"/>
    </location>
</feature>
<evidence type="ECO:0000256" key="7">
    <source>
        <dbReference type="PROSITE-ProRule" id="PRU00042"/>
    </source>
</evidence>
<dbReference type="FunCoup" id="A0A6I8V6A8">
    <property type="interactions" value="87"/>
</dbReference>
<evidence type="ECO:0000256" key="6">
    <source>
        <dbReference type="ARBA" id="ARBA00023242"/>
    </source>
</evidence>
<evidence type="ECO:0000259" key="8">
    <source>
        <dbReference type="PROSITE" id="PS50157"/>
    </source>
</evidence>
<evidence type="ECO:0000256" key="5">
    <source>
        <dbReference type="ARBA" id="ARBA00022833"/>
    </source>
</evidence>
<accession>A0A6I8V6A8</accession>
<keyword evidence="9" id="KW-1185">Reference proteome</keyword>
<reference evidence="10" key="2">
    <citation type="submission" date="2025-08" db="UniProtKB">
        <authorList>
            <consortium name="RefSeq"/>
        </authorList>
    </citation>
    <scope>IDENTIFICATION</scope>
    <source>
        <strain evidence="10">MV-25-SWS-2005</strain>
        <tissue evidence="10">Whole body</tissue>
    </source>
</reference>
<keyword evidence="4 7" id="KW-0863">Zinc-finger</keyword>
<dbReference type="SUPFAM" id="SSF57667">
    <property type="entry name" value="beta-beta-alpha zinc fingers"/>
    <property type="match status" value="1"/>
</dbReference>
<evidence type="ECO:0000256" key="1">
    <source>
        <dbReference type="ARBA" id="ARBA00004123"/>
    </source>
</evidence>